<feature type="transmembrane region" description="Helical" evidence="1">
    <location>
        <begin position="462"/>
        <end position="483"/>
    </location>
</feature>
<evidence type="ECO:0000259" key="2">
    <source>
        <dbReference type="Pfam" id="PF13632"/>
    </source>
</evidence>
<evidence type="ECO:0000313" key="3">
    <source>
        <dbReference type="EMBL" id="KAK6355245.1"/>
    </source>
</evidence>
<reference evidence="3 4" key="1">
    <citation type="submission" date="2019-10" db="EMBL/GenBank/DDBJ databases">
        <authorList>
            <person name="Palmer J.M."/>
        </authorList>
    </citation>
    <scope>NUCLEOTIDE SEQUENCE [LARGE SCALE GENOMIC DNA]</scope>
    <source>
        <strain evidence="3 4">TWF696</strain>
    </source>
</reference>
<dbReference type="PANTHER" id="PTHR36851">
    <property type="entry name" value="UNNAMED PRODUCT"/>
    <property type="match status" value="1"/>
</dbReference>
<proteinExistence type="predicted"/>
<feature type="transmembrane region" description="Helical" evidence="1">
    <location>
        <begin position="560"/>
        <end position="583"/>
    </location>
</feature>
<dbReference type="AlphaFoldDB" id="A0AAV9V6P9"/>
<sequence>MPSPSWVVRCLPGLSVIGLLILAECALEILQSLWLGASSPTKLITGQSPVVAQVLFISYGLFLHFLATFFPLRLCWRVWRASSEILRKHTTNRPTRTFFQSTPDDTDDDSDTEQNGLMKYHLKTRAAVEPDVTHSIIIPSYKEDFQVLEDTLKVLASHPSARAQYDVCLAMEERDPNAKSVATKLIAMFGERFKDMQFTLHPASIAGEAPGKSSNVGWAAQRFLEKYHDRPNWEHVMLTVMDSDTHLLGTYFDIINQRHIENVLADDSLDMTLYMPPIIFDRNAHQVPRFVRVADLMWCGAGLSCFQITPRADTVAIPTSVYTLTLPVVDLVKGWDTGPEAIGEDMHMMLKSYFLMNGKLNIECVASPASHCNVASSMKGIWGWFDGMKARYQQALRHMWGCLDTGFAIQQWSQLGTSQRVNSLCYDSQANISLGAKFSFFRAQIEEGNKVTLRNMDLLTRVFEAHFLPAHLFIILITSSIYTAINPAATTSLWVRMSMDLMGYLRTCGFLTMLCYFYFCYERYHRICVEVRTAELKKAGIYRGIEDQISRRDPRSPLTWLDYVIFPVSGLIYGGVPLLHAAFSHFWSVDLNYKVSAKPKRELIEAVVRMEEGRL</sequence>
<feature type="transmembrane region" description="Helical" evidence="1">
    <location>
        <begin position="49"/>
        <end position="72"/>
    </location>
</feature>
<dbReference type="Proteomes" id="UP001375240">
    <property type="component" value="Unassembled WGS sequence"/>
</dbReference>
<keyword evidence="1" id="KW-1133">Transmembrane helix</keyword>
<feature type="transmembrane region" description="Helical" evidence="1">
    <location>
        <begin position="503"/>
        <end position="521"/>
    </location>
</feature>
<accession>A0AAV9V6P9</accession>
<name>A0AAV9V6P9_9PEZI</name>
<dbReference type="Pfam" id="PF13632">
    <property type="entry name" value="Glyco_trans_2_3"/>
    <property type="match status" value="1"/>
</dbReference>
<dbReference type="PANTHER" id="PTHR36851:SF1">
    <property type="entry name" value="GLYCO_TRANS_2-LIKE DOMAIN-CONTAINING PROTEIN"/>
    <property type="match status" value="1"/>
</dbReference>
<comment type="caution">
    <text evidence="3">The sequence shown here is derived from an EMBL/GenBank/DDBJ whole genome shotgun (WGS) entry which is preliminary data.</text>
</comment>
<feature type="domain" description="Glycosyltransferase 2-like" evidence="2">
    <location>
        <begin position="239"/>
        <end position="488"/>
    </location>
</feature>
<keyword evidence="1" id="KW-0812">Transmembrane</keyword>
<dbReference type="InterPro" id="IPR001173">
    <property type="entry name" value="Glyco_trans_2-like"/>
</dbReference>
<organism evidence="3 4">
    <name type="scientific">Orbilia brochopaga</name>
    <dbReference type="NCBI Taxonomy" id="3140254"/>
    <lineage>
        <taxon>Eukaryota</taxon>
        <taxon>Fungi</taxon>
        <taxon>Dikarya</taxon>
        <taxon>Ascomycota</taxon>
        <taxon>Pezizomycotina</taxon>
        <taxon>Orbiliomycetes</taxon>
        <taxon>Orbiliales</taxon>
        <taxon>Orbiliaceae</taxon>
        <taxon>Orbilia</taxon>
    </lineage>
</organism>
<evidence type="ECO:0000256" key="1">
    <source>
        <dbReference type="SAM" id="Phobius"/>
    </source>
</evidence>
<evidence type="ECO:0000313" key="4">
    <source>
        <dbReference type="Proteomes" id="UP001375240"/>
    </source>
</evidence>
<gene>
    <name evidence="3" type="ORF">TWF696_004358</name>
</gene>
<dbReference type="EMBL" id="JAVHNQ010000002">
    <property type="protein sequence ID" value="KAK6355245.1"/>
    <property type="molecule type" value="Genomic_DNA"/>
</dbReference>
<protein>
    <recommendedName>
        <fullName evidence="2">Glycosyltransferase 2-like domain-containing protein</fullName>
    </recommendedName>
</protein>
<keyword evidence="4" id="KW-1185">Reference proteome</keyword>
<keyword evidence="1" id="KW-0472">Membrane</keyword>